<gene>
    <name evidence="1" type="ORF">ACFFJ6_19170</name>
</gene>
<dbReference type="SUPFAM" id="SSF53474">
    <property type="entry name" value="alpha/beta-Hydrolases"/>
    <property type="match status" value="1"/>
</dbReference>
<proteinExistence type="predicted"/>
<evidence type="ECO:0008006" key="3">
    <source>
        <dbReference type="Google" id="ProtNLM"/>
    </source>
</evidence>
<accession>A0ABV6EWM2</accession>
<dbReference type="EMBL" id="JBHLWM010000008">
    <property type="protein sequence ID" value="MFC0242623.1"/>
    <property type="molecule type" value="Genomic_DNA"/>
</dbReference>
<protein>
    <recommendedName>
        <fullName evidence="3">AB hydrolase-1 domain-containing protein</fullName>
    </recommendedName>
</protein>
<name>A0ABV6EWM2_9BRAD</name>
<comment type="caution">
    <text evidence="1">The sequence shown here is derived from an EMBL/GenBank/DDBJ whole genome shotgun (WGS) entry which is preliminary data.</text>
</comment>
<evidence type="ECO:0000313" key="2">
    <source>
        <dbReference type="Proteomes" id="UP001589775"/>
    </source>
</evidence>
<dbReference type="InterPro" id="IPR029058">
    <property type="entry name" value="AB_hydrolase_fold"/>
</dbReference>
<evidence type="ECO:0000313" key="1">
    <source>
        <dbReference type="EMBL" id="MFC0242623.1"/>
    </source>
</evidence>
<dbReference type="RefSeq" id="WP_378390775.1">
    <property type="nucleotide sequence ID" value="NZ_JBHLWM010000008.1"/>
</dbReference>
<keyword evidence="2" id="KW-1185">Reference proteome</keyword>
<reference evidence="1 2" key="1">
    <citation type="submission" date="2024-09" db="EMBL/GenBank/DDBJ databases">
        <authorList>
            <person name="Sun Q."/>
            <person name="Mori K."/>
        </authorList>
    </citation>
    <scope>NUCLEOTIDE SEQUENCE [LARGE SCALE GENOMIC DNA]</scope>
    <source>
        <strain evidence="1 2">KCTC 23279</strain>
    </source>
</reference>
<organism evidence="1 2">
    <name type="scientific">Rhodopseudomonas telluris</name>
    <dbReference type="NCBI Taxonomy" id="644215"/>
    <lineage>
        <taxon>Bacteria</taxon>
        <taxon>Pseudomonadati</taxon>
        <taxon>Pseudomonadota</taxon>
        <taxon>Alphaproteobacteria</taxon>
        <taxon>Hyphomicrobiales</taxon>
        <taxon>Nitrobacteraceae</taxon>
        <taxon>Rhodopseudomonas</taxon>
    </lineage>
</organism>
<dbReference type="Gene3D" id="3.40.50.1820">
    <property type="entry name" value="alpha/beta hydrolase"/>
    <property type="match status" value="1"/>
</dbReference>
<sequence>MEYFECIANDGHVVHGLISGDLLTCDVVVLHSHGFGGDFIKNRFVRHMHGRFPESGVAFASINHRLSGYVVEEYSEAGAAYHGASISNPELALLDLDAAVSFLGQRCNKLVVQGHSFGTNILREYLVRSSATNDAIFLGPSDSSWLYKEWRRGRDPRVARDCGSEAVLFDLFGISVGGAEYSIPICRRSLNELINGRVFSAWSRVGQAIGNRALIVQGGGDQISIGGLTESVANFRKWLPRSEVVRIPEAGHVFGGVESELAEVIIKWIQVGVLGDH</sequence>
<dbReference type="Proteomes" id="UP001589775">
    <property type="component" value="Unassembled WGS sequence"/>
</dbReference>